<accession>A0A0C2IZ11</accession>
<reference evidence="1 2" key="1">
    <citation type="journal article" date="2014" name="Genome Biol. Evol.">
        <title>The genome of the myxosporean Thelohanellus kitauei shows adaptations to nutrient acquisition within its fish host.</title>
        <authorList>
            <person name="Yang Y."/>
            <person name="Xiong J."/>
            <person name="Zhou Z."/>
            <person name="Huo F."/>
            <person name="Miao W."/>
            <person name="Ran C."/>
            <person name="Liu Y."/>
            <person name="Zhang J."/>
            <person name="Feng J."/>
            <person name="Wang M."/>
            <person name="Wang M."/>
            <person name="Wang L."/>
            <person name="Yao B."/>
        </authorList>
    </citation>
    <scope>NUCLEOTIDE SEQUENCE [LARGE SCALE GENOMIC DNA]</scope>
    <source>
        <strain evidence="1">Wuqing</strain>
    </source>
</reference>
<sequence>MLILPFEVHSNGLLKPLLIPHNLHEQAGDGDLGGSFVNWVLSLFLKVRPSTASAVYATQPHSAKTTHFPNCLQKVASLAYVPTVGGHHGIRGRLKSVQKCTGAGLYNFN</sequence>
<proteinExistence type="predicted"/>
<keyword evidence="2" id="KW-1185">Reference proteome</keyword>
<comment type="caution">
    <text evidence="1">The sequence shown here is derived from an EMBL/GenBank/DDBJ whole genome shotgun (WGS) entry which is preliminary data.</text>
</comment>
<evidence type="ECO:0000313" key="2">
    <source>
        <dbReference type="Proteomes" id="UP000031668"/>
    </source>
</evidence>
<dbReference type="EMBL" id="JWZT01005127">
    <property type="protein sequence ID" value="KII62052.1"/>
    <property type="molecule type" value="Genomic_DNA"/>
</dbReference>
<evidence type="ECO:0000313" key="1">
    <source>
        <dbReference type="EMBL" id="KII62052.1"/>
    </source>
</evidence>
<organism evidence="1 2">
    <name type="scientific">Thelohanellus kitauei</name>
    <name type="common">Myxosporean</name>
    <dbReference type="NCBI Taxonomy" id="669202"/>
    <lineage>
        <taxon>Eukaryota</taxon>
        <taxon>Metazoa</taxon>
        <taxon>Cnidaria</taxon>
        <taxon>Myxozoa</taxon>
        <taxon>Myxosporea</taxon>
        <taxon>Bivalvulida</taxon>
        <taxon>Platysporina</taxon>
        <taxon>Myxobolidae</taxon>
        <taxon>Thelohanellus</taxon>
    </lineage>
</organism>
<protein>
    <submittedName>
        <fullName evidence="1">Uncharacterized protein</fullName>
    </submittedName>
</protein>
<gene>
    <name evidence="1" type="ORF">RF11_14467</name>
</gene>
<dbReference type="Proteomes" id="UP000031668">
    <property type="component" value="Unassembled WGS sequence"/>
</dbReference>
<name>A0A0C2IZ11_THEKT</name>
<dbReference type="AlphaFoldDB" id="A0A0C2IZ11"/>